<gene>
    <name evidence="2" type="ORF">J2S49_000472</name>
</gene>
<dbReference type="EMBL" id="JAUSQW010000001">
    <property type="protein sequence ID" value="MDP9800396.1"/>
    <property type="molecule type" value="Genomic_DNA"/>
</dbReference>
<comment type="caution">
    <text evidence="2">The sequence shown here is derived from an EMBL/GenBank/DDBJ whole genome shotgun (WGS) entry which is preliminary data.</text>
</comment>
<keyword evidence="1" id="KW-0812">Transmembrane</keyword>
<proteinExistence type="predicted"/>
<keyword evidence="1" id="KW-0472">Membrane</keyword>
<name>A0ABT9N9M5_9ACTO</name>
<protein>
    <submittedName>
        <fullName evidence="2">Uncharacterized protein</fullName>
    </submittedName>
</protein>
<accession>A0ABT9N9M5</accession>
<evidence type="ECO:0000256" key="1">
    <source>
        <dbReference type="SAM" id="Phobius"/>
    </source>
</evidence>
<evidence type="ECO:0000313" key="3">
    <source>
        <dbReference type="Proteomes" id="UP001235966"/>
    </source>
</evidence>
<keyword evidence="3" id="KW-1185">Reference proteome</keyword>
<feature type="transmembrane region" description="Helical" evidence="1">
    <location>
        <begin position="20"/>
        <end position="44"/>
    </location>
</feature>
<dbReference type="Proteomes" id="UP001235966">
    <property type="component" value="Unassembled WGS sequence"/>
</dbReference>
<evidence type="ECO:0000313" key="2">
    <source>
        <dbReference type="EMBL" id="MDP9800396.1"/>
    </source>
</evidence>
<reference evidence="2 3" key="1">
    <citation type="submission" date="2023-07" db="EMBL/GenBank/DDBJ databases">
        <title>Sequencing the genomes of 1000 actinobacteria strains.</title>
        <authorList>
            <person name="Klenk H.-P."/>
        </authorList>
    </citation>
    <scope>NUCLEOTIDE SEQUENCE [LARGE SCALE GENOMIC DNA]</scope>
    <source>
        <strain evidence="2 3">DSM 102162</strain>
    </source>
</reference>
<organism evidence="2 3">
    <name type="scientific">Arcanobacterium wilhelmae</name>
    <dbReference type="NCBI Taxonomy" id="1803177"/>
    <lineage>
        <taxon>Bacteria</taxon>
        <taxon>Bacillati</taxon>
        <taxon>Actinomycetota</taxon>
        <taxon>Actinomycetes</taxon>
        <taxon>Actinomycetales</taxon>
        <taxon>Actinomycetaceae</taxon>
        <taxon>Arcanobacterium</taxon>
    </lineage>
</organism>
<keyword evidence="1" id="KW-1133">Transmembrane helix</keyword>
<sequence length="45" mass="4876">MKEEHINFSESSEPRRYPIATRVIAAIAVVSLIAGSVMIAALMAM</sequence>
<dbReference type="RefSeq" id="WP_307014160.1">
    <property type="nucleotide sequence ID" value="NZ_JAUSQW010000001.1"/>
</dbReference>